<dbReference type="OrthoDB" id="9780520at2"/>
<dbReference type="InterPro" id="IPR013149">
    <property type="entry name" value="ADH-like_C"/>
</dbReference>
<proteinExistence type="predicted"/>
<organism evidence="4 5">
    <name type="scientific">Methylobacterium durans</name>
    <dbReference type="NCBI Taxonomy" id="2202825"/>
    <lineage>
        <taxon>Bacteria</taxon>
        <taxon>Pseudomonadati</taxon>
        <taxon>Pseudomonadota</taxon>
        <taxon>Alphaproteobacteria</taxon>
        <taxon>Hyphomicrobiales</taxon>
        <taxon>Methylobacteriaceae</taxon>
        <taxon>Methylobacterium</taxon>
    </lineage>
</organism>
<keyword evidence="5" id="KW-1185">Reference proteome</keyword>
<dbReference type="InterPro" id="IPR011032">
    <property type="entry name" value="GroES-like_sf"/>
</dbReference>
<evidence type="ECO:0000256" key="1">
    <source>
        <dbReference type="ARBA" id="ARBA00022857"/>
    </source>
</evidence>
<reference evidence="5" key="1">
    <citation type="submission" date="2018-05" db="EMBL/GenBank/DDBJ databases">
        <title>Complete Genome Sequence of Methylobacterium sp. 17SD2-17.</title>
        <authorList>
            <person name="Srinivasan S."/>
        </authorList>
    </citation>
    <scope>NUCLEOTIDE SEQUENCE [LARGE SCALE GENOMIC DNA]</scope>
    <source>
        <strain evidence="5">17SD2-17</strain>
    </source>
</reference>
<dbReference type="Proteomes" id="UP000245926">
    <property type="component" value="Chromosome"/>
</dbReference>
<gene>
    <name evidence="4" type="ORF">DK389_15670</name>
</gene>
<dbReference type="InterPro" id="IPR013154">
    <property type="entry name" value="ADH-like_N"/>
</dbReference>
<evidence type="ECO:0000259" key="3">
    <source>
        <dbReference type="SMART" id="SM00829"/>
    </source>
</evidence>
<protein>
    <submittedName>
        <fullName evidence="4">NAD(P)H-quinone oxidoreductase</fullName>
    </submittedName>
</protein>
<dbReference type="EMBL" id="CP029550">
    <property type="protein sequence ID" value="AWN41681.1"/>
    <property type="molecule type" value="Genomic_DNA"/>
</dbReference>
<dbReference type="AlphaFoldDB" id="A0A2U8W7T1"/>
<dbReference type="NCBIfam" id="TIGR02824">
    <property type="entry name" value="quinone_pig3"/>
    <property type="match status" value="1"/>
</dbReference>
<dbReference type="SUPFAM" id="SSF50129">
    <property type="entry name" value="GroES-like"/>
    <property type="match status" value="1"/>
</dbReference>
<accession>A0A2U8W7T1</accession>
<dbReference type="Gene3D" id="3.40.50.720">
    <property type="entry name" value="NAD(P)-binding Rossmann-like Domain"/>
    <property type="match status" value="1"/>
</dbReference>
<evidence type="ECO:0000313" key="4">
    <source>
        <dbReference type="EMBL" id="AWN41681.1"/>
    </source>
</evidence>
<dbReference type="InterPro" id="IPR014189">
    <property type="entry name" value="Quinone_OxRdtase_PIG3"/>
</dbReference>
<dbReference type="Gene3D" id="3.90.180.10">
    <property type="entry name" value="Medium-chain alcohol dehydrogenases, catalytic domain"/>
    <property type="match status" value="1"/>
</dbReference>
<dbReference type="SUPFAM" id="SSF51735">
    <property type="entry name" value="NAD(P)-binding Rossmann-fold domains"/>
    <property type="match status" value="1"/>
</dbReference>
<evidence type="ECO:0000256" key="2">
    <source>
        <dbReference type="ARBA" id="ARBA00023002"/>
    </source>
</evidence>
<sequence length="338" mass="35119">MPATGNLPETMRQIRFTGAGGPDVIAVETAPLPAPAPGQLLIEVAAAGINRPDVMQRLGNYPPPKGATEIPGLEVAGRIAALGEGVTGFAVGDEVCALTISGGYAEFAVAEAGQVLPKPGPLSLVEAAGVPETFFTVYSNVIQRGRLKAGESFLVHGGSSGIGSTAIQIAKRHGARVFATAGSAEKCRFCEELGADAAINYRDADFVEAVKGLTEGKGVDVILDMIGASYLQKNLASLAVEGRLVMIALMGGYKVDGLNITPVMLKRLTFTGSTLRARPKGEKAEIAEGLRRDVWPDLESGAIKPVVHATFPLEEAGKAHALMESSAHLGKILLVTGR</sequence>
<name>A0A2U8W7T1_9HYPH</name>
<dbReference type="InterPro" id="IPR020843">
    <property type="entry name" value="ER"/>
</dbReference>
<dbReference type="RefSeq" id="WP_109890923.1">
    <property type="nucleotide sequence ID" value="NZ_CP029550.1"/>
</dbReference>
<keyword evidence="1" id="KW-0521">NADP</keyword>
<dbReference type="GO" id="GO:0016651">
    <property type="term" value="F:oxidoreductase activity, acting on NAD(P)H"/>
    <property type="evidence" value="ECO:0007669"/>
    <property type="project" value="TreeGrafter"/>
</dbReference>
<dbReference type="Pfam" id="PF08240">
    <property type="entry name" value="ADH_N"/>
    <property type="match status" value="1"/>
</dbReference>
<dbReference type="KEGG" id="mets:DK389_15670"/>
<dbReference type="PANTHER" id="PTHR48106:SF8">
    <property type="entry name" value="OS02G0805600 PROTEIN"/>
    <property type="match status" value="1"/>
</dbReference>
<keyword evidence="2" id="KW-0560">Oxidoreductase</keyword>
<dbReference type="CDD" id="cd05276">
    <property type="entry name" value="p53_inducible_oxidoreductase"/>
    <property type="match status" value="1"/>
</dbReference>
<dbReference type="InterPro" id="IPR036291">
    <property type="entry name" value="NAD(P)-bd_dom_sf"/>
</dbReference>
<evidence type="ECO:0000313" key="5">
    <source>
        <dbReference type="Proteomes" id="UP000245926"/>
    </source>
</evidence>
<dbReference type="PANTHER" id="PTHR48106">
    <property type="entry name" value="QUINONE OXIDOREDUCTASE PIG3-RELATED"/>
    <property type="match status" value="1"/>
</dbReference>
<dbReference type="GO" id="GO:0070402">
    <property type="term" value="F:NADPH binding"/>
    <property type="evidence" value="ECO:0007669"/>
    <property type="project" value="TreeGrafter"/>
</dbReference>
<feature type="domain" description="Enoyl reductase (ER)" evidence="3">
    <location>
        <begin position="20"/>
        <end position="334"/>
    </location>
</feature>
<dbReference type="SMART" id="SM00829">
    <property type="entry name" value="PKS_ER"/>
    <property type="match status" value="1"/>
</dbReference>
<dbReference type="Pfam" id="PF00107">
    <property type="entry name" value="ADH_zinc_N"/>
    <property type="match status" value="1"/>
</dbReference>